<gene>
    <name evidence="2" type="ORF">DUI87_10870</name>
</gene>
<protein>
    <submittedName>
        <fullName evidence="2">Uncharacterized protein</fullName>
    </submittedName>
</protein>
<reference evidence="2 3" key="1">
    <citation type="submission" date="2018-07" db="EMBL/GenBank/DDBJ databases">
        <title>A high quality draft genome assembly of the barn swallow (H. rustica rustica).</title>
        <authorList>
            <person name="Formenti G."/>
            <person name="Chiara M."/>
            <person name="Poveda L."/>
            <person name="Francoijs K.-J."/>
            <person name="Bonisoli-Alquati A."/>
            <person name="Canova L."/>
            <person name="Gianfranceschi L."/>
            <person name="Horner D.S."/>
            <person name="Saino N."/>
        </authorList>
    </citation>
    <scope>NUCLEOTIDE SEQUENCE [LARGE SCALE GENOMIC DNA]</scope>
    <source>
        <strain evidence="2">Chelidonia</strain>
        <tissue evidence="2">Blood</tissue>
    </source>
</reference>
<organism evidence="2 3">
    <name type="scientific">Hirundo rustica rustica</name>
    <dbReference type="NCBI Taxonomy" id="333673"/>
    <lineage>
        <taxon>Eukaryota</taxon>
        <taxon>Metazoa</taxon>
        <taxon>Chordata</taxon>
        <taxon>Craniata</taxon>
        <taxon>Vertebrata</taxon>
        <taxon>Euteleostomi</taxon>
        <taxon>Archelosauria</taxon>
        <taxon>Archosauria</taxon>
        <taxon>Dinosauria</taxon>
        <taxon>Saurischia</taxon>
        <taxon>Theropoda</taxon>
        <taxon>Coelurosauria</taxon>
        <taxon>Aves</taxon>
        <taxon>Neognathae</taxon>
        <taxon>Neoaves</taxon>
        <taxon>Telluraves</taxon>
        <taxon>Australaves</taxon>
        <taxon>Passeriformes</taxon>
        <taxon>Sylvioidea</taxon>
        <taxon>Hirundinidae</taxon>
        <taxon>Hirundo</taxon>
    </lineage>
</organism>
<evidence type="ECO:0000313" key="3">
    <source>
        <dbReference type="Proteomes" id="UP000269221"/>
    </source>
</evidence>
<name>A0A3M0KJW3_HIRRU</name>
<accession>A0A3M0KJW3</accession>
<dbReference type="Proteomes" id="UP000269221">
    <property type="component" value="Unassembled WGS sequence"/>
</dbReference>
<proteinExistence type="predicted"/>
<sequence length="99" mass="11075">MEEPEERNGELLEKGNEEDHRANFQINTNQGEDQENALCWSGVSKGMLETGCANSAPYLGRNIKFIRQSAITLRSTPTEAYQRDSQYKKTHAPMGGEIG</sequence>
<feature type="region of interest" description="Disordered" evidence="1">
    <location>
        <begin position="1"/>
        <end position="21"/>
    </location>
</feature>
<evidence type="ECO:0000313" key="2">
    <source>
        <dbReference type="EMBL" id="RMC13335.1"/>
    </source>
</evidence>
<dbReference type="EMBL" id="QRBI01000106">
    <property type="protein sequence ID" value="RMC13335.1"/>
    <property type="molecule type" value="Genomic_DNA"/>
</dbReference>
<feature type="region of interest" description="Disordered" evidence="1">
    <location>
        <begin position="76"/>
        <end position="99"/>
    </location>
</feature>
<keyword evidence="3" id="KW-1185">Reference proteome</keyword>
<evidence type="ECO:0000256" key="1">
    <source>
        <dbReference type="SAM" id="MobiDB-lite"/>
    </source>
</evidence>
<comment type="caution">
    <text evidence="2">The sequence shown here is derived from an EMBL/GenBank/DDBJ whole genome shotgun (WGS) entry which is preliminary data.</text>
</comment>
<dbReference type="AlphaFoldDB" id="A0A3M0KJW3"/>